<proteinExistence type="predicted"/>
<reference evidence="3 4" key="2">
    <citation type="submission" date="2014-03" db="EMBL/GenBank/DDBJ databases">
        <title>The Genome Sequence of Anncaliia algerae insect isolate PRA339.</title>
        <authorList>
            <consortium name="The Broad Institute Genome Sequencing Platform"/>
            <consortium name="The Broad Institute Genome Sequencing Center for Infectious Disease"/>
            <person name="Cuomo C."/>
            <person name="Becnel J."/>
            <person name="Sanscrainte N."/>
            <person name="Walker B."/>
            <person name="Young S.K."/>
            <person name="Zeng Q."/>
            <person name="Gargeya S."/>
            <person name="Fitzgerald M."/>
            <person name="Haas B."/>
            <person name="Abouelleil A."/>
            <person name="Alvarado L."/>
            <person name="Arachchi H.M."/>
            <person name="Berlin A.M."/>
            <person name="Chapman S.B."/>
            <person name="Dewar J."/>
            <person name="Goldberg J."/>
            <person name="Griggs A."/>
            <person name="Gujja S."/>
            <person name="Hansen M."/>
            <person name="Howarth C."/>
            <person name="Imamovic A."/>
            <person name="Larimer J."/>
            <person name="McCowan C."/>
            <person name="Murphy C."/>
            <person name="Neiman D."/>
            <person name="Pearson M."/>
            <person name="Priest M."/>
            <person name="Roberts A."/>
            <person name="Saif S."/>
            <person name="Shea T."/>
            <person name="Sisk P."/>
            <person name="Sykes S."/>
            <person name="Wortman J."/>
            <person name="Nusbaum C."/>
            <person name="Birren B."/>
        </authorList>
    </citation>
    <scope>NUCLEOTIDE SEQUENCE [LARGE SCALE GENOMIC DNA]</scope>
    <source>
        <strain evidence="3 4">PRA339</strain>
    </source>
</reference>
<accession>A0A059F3P8</accession>
<reference evidence="4" key="1">
    <citation type="submission" date="2013-02" db="EMBL/GenBank/DDBJ databases">
        <authorList>
            <consortium name="The Broad Institute Genome Sequencing Platform"/>
            <person name="Cuomo C."/>
            <person name="Becnel J."/>
            <person name="Sanscrainte N."/>
            <person name="Walker B."/>
            <person name="Young S.K."/>
            <person name="Zeng Q."/>
            <person name="Gargeya S."/>
            <person name="Fitzgerald M."/>
            <person name="Haas B."/>
            <person name="Abouelleil A."/>
            <person name="Alvarado L."/>
            <person name="Arachchi H.M."/>
            <person name="Berlin A.M."/>
            <person name="Chapman S.B."/>
            <person name="Dewar J."/>
            <person name="Goldberg J."/>
            <person name="Griggs A."/>
            <person name="Gujja S."/>
            <person name="Hansen M."/>
            <person name="Howarth C."/>
            <person name="Imamovic A."/>
            <person name="Larimer J."/>
            <person name="McCowan C."/>
            <person name="Murphy C."/>
            <person name="Neiman D."/>
            <person name="Pearson M."/>
            <person name="Priest M."/>
            <person name="Roberts A."/>
            <person name="Saif S."/>
            <person name="Shea T."/>
            <person name="Sisk P."/>
            <person name="Sykes S."/>
            <person name="Wortman J."/>
            <person name="Nusbaum C."/>
            <person name="Birren B."/>
        </authorList>
    </citation>
    <scope>NUCLEOTIDE SEQUENCE [LARGE SCALE GENOMIC DNA]</scope>
    <source>
        <strain evidence="4">PRA339</strain>
    </source>
</reference>
<dbReference type="Proteomes" id="UP000030655">
    <property type="component" value="Unassembled WGS sequence"/>
</dbReference>
<keyword evidence="2" id="KW-0472">Membrane</keyword>
<evidence type="ECO:0000256" key="2">
    <source>
        <dbReference type="SAM" id="Phobius"/>
    </source>
</evidence>
<feature type="transmembrane region" description="Helical" evidence="2">
    <location>
        <begin position="345"/>
        <end position="365"/>
    </location>
</feature>
<sequence length="377" mass="43364">MFLFLIQILGSEVEETLIHNVGYNGRDINSLVLDGVEIQHNELLFHNKDNKKSHLRIKNTIPEQNWSAEIDMSVPKLDYPSQSGLYFWYTKKEIEGETINKEDFHGFVAGIEFVGNTTEVIVAIHENKEHPKVVKDFLDPNLLKDQNKITFKVIHTLNNIKIEIYSNGFLIYDHLRLLDNEYFGEHDENGHVSIIYASSQTQRSDGIKISGIRINKRVENDNYDILKEVNLPKESNTEKDKLEVGMAVAKLDHFFRYVQLIFGKPSGATLAKMIVNSKQDVKKFSEEIKNLKNVISNQKQLSSKDLYLTANKLESRIRDLQKEMMELQRSVRLIVEEDNKLAINLYYVLLAAVFGVIGMAVKTFAIKQKEGFSKLVD</sequence>
<keyword evidence="1" id="KW-0175">Coiled coil</keyword>
<keyword evidence="2" id="KW-0812">Transmembrane</keyword>
<organism evidence="3 4">
    <name type="scientific">Anncaliia algerae PRA339</name>
    <dbReference type="NCBI Taxonomy" id="1288291"/>
    <lineage>
        <taxon>Eukaryota</taxon>
        <taxon>Fungi</taxon>
        <taxon>Fungi incertae sedis</taxon>
        <taxon>Microsporidia</taxon>
        <taxon>Tubulinosematoidea</taxon>
        <taxon>Tubulinosematidae</taxon>
        <taxon>Anncaliia</taxon>
    </lineage>
</organism>
<dbReference type="Gene3D" id="2.60.120.200">
    <property type="match status" value="1"/>
</dbReference>
<evidence type="ECO:0000313" key="3">
    <source>
        <dbReference type="EMBL" id="KCZ81732.1"/>
    </source>
</evidence>
<dbReference type="VEuPathDB" id="MicrosporidiaDB:H312_00911"/>
<dbReference type="HOGENOM" id="CLU_056396_0_0_1"/>
<keyword evidence="2" id="KW-1133">Transmembrane helix</keyword>
<name>A0A059F3P8_9MICR</name>
<protein>
    <recommendedName>
        <fullName evidence="5">L-type lectin-like domain-containing protein</fullName>
    </recommendedName>
</protein>
<feature type="coiled-coil region" evidence="1">
    <location>
        <begin position="274"/>
        <end position="337"/>
    </location>
</feature>
<dbReference type="OrthoDB" id="2187573at2759"/>
<dbReference type="AlphaFoldDB" id="A0A059F3P8"/>
<evidence type="ECO:0008006" key="5">
    <source>
        <dbReference type="Google" id="ProtNLM"/>
    </source>
</evidence>
<gene>
    <name evidence="3" type="ORF">H312_00911</name>
</gene>
<evidence type="ECO:0000313" key="4">
    <source>
        <dbReference type="Proteomes" id="UP000030655"/>
    </source>
</evidence>
<dbReference type="EMBL" id="KK365138">
    <property type="protein sequence ID" value="KCZ81732.1"/>
    <property type="molecule type" value="Genomic_DNA"/>
</dbReference>
<evidence type="ECO:0000256" key="1">
    <source>
        <dbReference type="SAM" id="Coils"/>
    </source>
</evidence>
<keyword evidence="4" id="KW-1185">Reference proteome</keyword>